<dbReference type="EMBL" id="CM017709">
    <property type="protein sequence ID" value="TYG55291.1"/>
    <property type="molecule type" value="Genomic_DNA"/>
</dbReference>
<gene>
    <name evidence="2" type="ORF">ES288_D09G260500v1</name>
</gene>
<keyword evidence="1" id="KW-0732">Signal</keyword>
<evidence type="ECO:0000313" key="3">
    <source>
        <dbReference type="Proteomes" id="UP000323506"/>
    </source>
</evidence>
<protein>
    <submittedName>
        <fullName evidence="2">Uncharacterized protein</fullName>
    </submittedName>
</protein>
<evidence type="ECO:0000313" key="2">
    <source>
        <dbReference type="EMBL" id="TYG55291.1"/>
    </source>
</evidence>
<name>A0A5D2BD67_GOSDA</name>
<feature type="signal peptide" evidence="1">
    <location>
        <begin position="1"/>
        <end position="19"/>
    </location>
</feature>
<feature type="chain" id="PRO_5023012537" evidence="1">
    <location>
        <begin position="20"/>
        <end position="72"/>
    </location>
</feature>
<dbReference type="Proteomes" id="UP000323506">
    <property type="component" value="Chromosome D09"/>
</dbReference>
<reference evidence="2 3" key="1">
    <citation type="submission" date="2019-06" db="EMBL/GenBank/DDBJ databases">
        <title>WGS assembly of Gossypium darwinii.</title>
        <authorList>
            <person name="Chen Z.J."/>
            <person name="Sreedasyam A."/>
            <person name="Ando A."/>
            <person name="Song Q."/>
            <person name="De L."/>
            <person name="Hulse-Kemp A."/>
            <person name="Ding M."/>
            <person name="Ye W."/>
            <person name="Kirkbride R."/>
            <person name="Jenkins J."/>
            <person name="Plott C."/>
            <person name="Lovell J."/>
            <person name="Lin Y.-M."/>
            <person name="Vaughn R."/>
            <person name="Liu B."/>
            <person name="Li W."/>
            <person name="Simpson S."/>
            <person name="Scheffler B."/>
            <person name="Saski C."/>
            <person name="Grover C."/>
            <person name="Hu G."/>
            <person name="Conover J."/>
            <person name="Carlson J."/>
            <person name="Shu S."/>
            <person name="Boston L."/>
            <person name="Williams M."/>
            <person name="Peterson D."/>
            <person name="Mcgee K."/>
            <person name="Jones D."/>
            <person name="Wendel J."/>
            <person name="Stelly D."/>
            <person name="Grimwood J."/>
            <person name="Schmutz J."/>
        </authorList>
    </citation>
    <scope>NUCLEOTIDE SEQUENCE [LARGE SCALE GENOMIC DNA]</scope>
    <source>
        <strain evidence="2">1808015.09</strain>
    </source>
</reference>
<sequence length="72" mass="8137">MHFHSWFHGGFFFWLKLKGEFTLFSYGAPTSDEAASMILISLCFIEEKSDHVAVSPVAACTPKKKQTLISLR</sequence>
<proteinExistence type="predicted"/>
<organism evidence="2 3">
    <name type="scientific">Gossypium darwinii</name>
    <name type="common">Darwin's cotton</name>
    <name type="synonym">Gossypium barbadense var. darwinii</name>
    <dbReference type="NCBI Taxonomy" id="34276"/>
    <lineage>
        <taxon>Eukaryota</taxon>
        <taxon>Viridiplantae</taxon>
        <taxon>Streptophyta</taxon>
        <taxon>Embryophyta</taxon>
        <taxon>Tracheophyta</taxon>
        <taxon>Spermatophyta</taxon>
        <taxon>Magnoliopsida</taxon>
        <taxon>eudicotyledons</taxon>
        <taxon>Gunneridae</taxon>
        <taxon>Pentapetalae</taxon>
        <taxon>rosids</taxon>
        <taxon>malvids</taxon>
        <taxon>Malvales</taxon>
        <taxon>Malvaceae</taxon>
        <taxon>Malvoideae</taxon>
        <taxon>Gossypium</taxon>
    </lineage>
</organism>
<accession>A0A5D2BD67</accession>
<evidence type="ECO:0000256" key="1">
    <source>
        <dbReference type="SAM" id="SignalP"/>
    </source>
</evidence>
<dbReference type="AlphaFoldDB" id="A0A5D2BD67"/>
<keyword evidence="3" id="KW-1185">Reference proteome</keyword>